<proteinExistence type="predicted"/>
<sequence length="108" mass="12651">MNTVKVQEEEEEVDESDLRSMGEEETKMLDSLTWRPLPGDTLLHAVVVVAPYQTMLNFKYKCAITQGTWVEMFFKDFFVTVSSLLCRRTFTIATVCTMRRRMDTQRLK</sequence>
<protein>
    <submittedName>
        <fullName evidence="4">NFACT protein C-terminal domain-containing protein</fullName>
    </submittedName>
</protein>
<evidence type="ECO:0000256" key="1">
    <source>
        <dbReference type="SAM" id="MobiDB-lite"/>
    </source>
</evidence>
<dbReference type="InterPro" id="IPR021846">
    <property type="entry name" value="NFACT-C"/>
</dbReference>
<evidence type="ECO:0000259" key="2">
    <source>
        <dbReference type="Pfam" id="PF11923"/>
    </source>
</evidence>
<dbReference type="AlphaFoldDB" id="A0A914RST1"/>
<name>A0A914RST1_PAREQ</name>
<dbReference type="WBParaSite" id="PEQ_0000955001-mRNA-1">
    <property type="protein sequence ID" value="PEQ_0000955001-mRNA-1"/>
    <property type="gene ID" value="PEQ_0000955001"/>
</dbReference>
<accession>A0A914RST1</accession>
<dbReference type="Proteomes" id="UP000887564">
    <property type="component" value="Unplaced"/>
</dbReference>
<keyword evidence="3" id="KW-1185">Reference proteome</keyword>
<dbReference type="Pfam" id="PF11923">
    <property type="entry name" value="NFACT-C"/>
    <property type="match status" value="1"/>
</dbReference>
<evidence type="ECO:0000313" key="3">
    <source>
        <dbReference type="Proteomes" id="UP000887564"/>
    </source>
</evidence>
<evidence type="ECO:0000313" key="4">
    <source>
        <dbReference type="WBParaSite" id="PEQ_0000955001-mRNA-1"/>
    </source>
</evidence>
<feature type="domain" description="NFACT protein C-terminal" evidence="2">
    <location>
        <begin position="23"/>
        <end position="68"/>
    </location>
</feature>
<reference evidence="4" key="1">
    <citation type="submission" date="2022-11" db="UniProtKB">
        <authorList>
            <consortium name="WormBaseParasite"/>
        </authorList>
    </citation>
    <scope>IDENTIFICATION</scope>
</reference>
<feature type="region of interest" description="Disordered" evidence="1">
    <location>
        <begin position="1"/>
        <end position="20"/>
    </location>
</feature>
<organism evidence="3 4">
    <name type="scientific">Parascaris equorum</name>
    <name type="common">Equine roundworm</name>
    <dbReference type="NCBI Taxonomy" id="6256"/>
    <lineage>
        <taxon>Eukaryota</taxon>
        <taxon>Metazoa</taxon>
        <taxon>Ecdysozoa</taxon>
        <taxon>Nematoda</taxon>
        <taxon>Chromadorea</taxon>
        <taxon>Rhabditida</taxon>
        <taxon>Spirurina</taxon>
        <taxon>Ascaridomorpha</taxon>
        <taxon>Ascaridoidea</taxon>
        <taxon>Ascarididae</taxon>
        <taxon>Parascaris</taxon>
    </lineage>
</organism>